<keyword evidence="2" id="KW-1185">Reference proteome</keyword>
<dbReference type="PANTHER" id="PTHR34614:SF2">
    <property type="entry name" value="TRANSPOSASE IS4-LIKE DOMAIN-CONTAINING PROTEIN"/>
    <property type="match status" value="1"/>
</dbReference>
<organism evidence="1 2">
    <name type="scientific">Lentzea rhizosphaerae</name>
    <dbReference type="NCBI Taxonomy" id="2041025"/>
    <lineage>
        <taxon>Bacteria</taxon>
        <taxon>Bacillati</taxon>
        <taxon>Actinomycetota</taxon>
        <taxon>Actinomycetes</taxon>
        <taxon>Pseudonocardiales</taxon>
        <taxon>Pseudonocardiaceae</taxon>
        <taxon>Lentzea</taxon>
    </lineage>
</organism>
<proteinExistence type="predicted"/>
<dbReference type="EMBL" id="JBHRZI010000018">
    <property type="protein sequence ID" value="MFC3894452.1"/>
    <property type="molecule type" value="Genomic_DNA"/>
</dbReference>
<protein>
    <submittedName>
        <fullName evidence="1">Uncharacterized protein</fullName>
    </submittedName>
</protein>
<name>A0ABV8BXJ0_9PSEU</name>
<sequence>MIWSNAVEEVFGINPALLNDDRIGRALDAIAPELDHIVGSVGAQATSMFGLDTSRLHWDMTSISLYGSYDQIDADHSAPKFGHPKDCRPDLKQIQAGLAVTSDGGIPVFYRAYDGGAGEIAQVVGTTTALQKIARRRDFLLIGDSKLVSYTDVSAMIAMAPPVSSPPPRTPTPSP</sequence>
<dbReference type="RefSeq" id="WP_382376056.1">
    <property type="nucleotide sequence ID" value="NZ_JBHRZI010000018.1"/>
</dbReference>
<dbReference type="PANTHER" id="PTHR34614">
    <property type="match status" value="1"/>
</dbReference>
<dbReference type="Proteomes" id="UP001595690">
    <property type="component" value="Unassembled WGS sequence"/>
</dbReference>
<comment type="caution">
    <text evidence="1">The sequence shown here is derived from an EMBL/GenBank/DDBJ whole genome shotgun (WGS) entry which is preliminary data.</text>
</comment>
<reference evidence="2" key="1">
    <citation type="journal article" date="2019" name="Int. J. Syst. Evol. Microbiol.">
        <title>The Global Catalogue of Microorganisms (GCM) 10K type strain sequencing project: providing services to taxonomists for standard genome sequencing and annotation.</title>
        <authorList>
            <consortium name="The Broad Institute Genomics Platform"/>
            <consortium name="The Broad Institute Genome Sequencing Center for Infectious Disease"/>
            <person name="Wu L."/>
            <person name="Ma J."/>
        </authorList>
    </citation>
    <scope>NUCLEOTIDE SEQUENCE [LARGE SCALE GENOMIC DNA]</scope>
    <source>
        <strain evidence="2">CGMCC 4.7405</strain>
    </source>
</reference>
<evidence type="ECO:0000313" key="1">
    <source>
        <dbReference type="EMBL" id="MFC3894452.1"/>
    </source>
</evidence>
<accession>A0ABV8BXJ0</accession>
<gene>
    <name evidence="1" type="ORF">ACFOWZ_23480</name>
</gene>
<evidence type="ECO:0000313" key="2">
    <source>
        <dbReference type="Proteomes" id="UP001595690"/>
    </source>
</evidence>